<dbReference type="Pfam" id="PF04404">
    <property type="entry name" value="ERF"/>
    <property type="match status" value="1"/>
</dbReference>
<dbReference type="RefSeq" id="WP_249309924.1">
    <property type="nucleotide sequence ID" value="NZ_JACRSZ010000022.1"/>
</dbReference>
<evidence type="ECO:0000313" key="3">
    <source>
        <dbReference type="Proteomes" id="UP000657421"/>
    </source>
</evidence>
<dbReference type="EMBL" id="JACRSZ010000022">
    <property type="protein sequence ID" value="MBC8574463.1"/>
    <property type="molecule type" value="Genomic_DNA"/>
</dbReference>
<sequence>MGEKKIYKAILGVMADVGHIGKDRFNDQQKYKFRGIDQIYNALQPAMIKNGVFAVPIVEKEDRTERTNHNGTVIFYSRLHVTYRFYADDESFVEASVIGEAMDTGDKATNKAMSVAYKYACFQVFCIPTEEMKDPDADTYEDIKGQPDQQPDYDPSNDLIDGMKKKTLLSVMEKKGVGEKMLLDRYKIRSLDDMKLIDWMKAMKALEKTPDKPVDLGI</sequence>
<protein>
    <submittedName>
        <fullName evidence="2">ERF family protein</fullName>
    </submittedName>
</protein>
<feature type="region of interest" description="Disordered" evidence="1">
    <location>
        <begin position="136"/>
        <end position="157"/>
    </location>
</feature>
<gene>
    <name evidence="2" type="ORF">H8716_15530</name>
</gene>
<proteinExistence type="predicted"/>
<dbReference type="InterPro" id="IPR007499">
    <property type="entry name" value="ERF_bacteria_virus"/>
</dbReference>
<organism evidence="2 3">
    <name type="scientific">Jingyaoa shaoxingensis</name>
    <dbReference type="NCBI Taxonomy" id="2763671"/>
    <lineage>
        <taxon>Bacteria</taxon>
        <taxon>Bacillati</taxon>
        <taxon>Bacillota</taxon>
        <taxon>Clostridia</taxon>
        <taxon>Lachnospirales</taxon>
        <taxon>Lachnospiraceae</taxon>
        <taxon>Jingyaoa</taxon>
    </lineage>
</organism>
<comment type="caution">
    <text evidence="2">The sequence shown here is derived from an EMBL/GenBank/DDBJ whole genome shotgun (WGS) entry which is preliminary data.</text>
</comment>
<reference evidence="2 3" key="1">
    <citation type="submission" date="2020-08" db="EMBL/GenBank/DDBJ databases">
        <title>Genome public.</title>
        <authorList>
            <person name="Liu C."/>
            <person name="Sun Q."/>
        </authorList>
    </citation>
    <scope>NUCLEOTIDE SEQUENCE [LARGE SCALE GENOMIC DNA]</scope>
    <source>
        <strain evidence="2 3">NSJ-46</strain>
    </source>
</reference>
<accession>A0ABR7NDJ1</accession>
<evidence type="ECO:0000256" key="1">
    <source>
        <dbReference type="SAM" id="MobiDB-lite"/>
    </source>
</evidence>
<dbReference type="Proteomes" id="UP000657421">
    <property type="component" value="Unassembled WGS sequence"/>
</dbReference>
<evidence type="ECO:0000313" key="2">
    <source>
        <dbReference type="EMBL" id="MBC8574463.1"/>
    </source>
</evidence>
<name>A0ABR7NDJ1_9FIRM</name>
<keyword evidence="3" id="KW-1185">Reference proteome</keyword>
<feature type="compositionally biased region" description="Basic and acidic residues" evidence="1">
    <location>
        <begin position="136"/>
        <end position="145"/>
    </location>
</feature>